<accession>A0AAV7VYT3</accession>
<organism evidence="1 2">
    <name type="scientific">Pleurodeles waltl</name>
    <name type="common">Iberian ribbed newt</name>
    <dbReference type="NCBI Taxonomy" id="8319"/>
    <lineage>
        <taxon>Eukaryota</taxon>
        <taxon>Metazoa</taxon>
        <taxon>Chordata</taxon>
        <taxon>Craniata</taxon>
        <taxon>Vertebrata</taxon>
        <taxon>Euteleostomi</taxon>
        <taxon>Amphibia</taxon>
        <taxon>Batrachia</taxon>
        <taxon>Caudata</taxon>
        <taxon>Salamandroidea</taxon>
        <taxon>Salamandridae</taxon>
        <taxon>Pleurodelinae</taxon>
        <taxon>Pleurodeles</taxon>
    </lineage>
</organism>
<reference evidence="1" key="1">
    <citation type="journal article" date="2022" name="bioRxiv">
        <title>Sequencing and chromosome-scale assembly of the giantPleurodeles waltlgenome.</title>
        <authorList>
            <person name="Brown T."/>
            <person name="Elewa A."/>
            <person name="Iarovenko S."/>
            <person name="Subramanian E."/>
            <person name="Araus A.J."/>
            <person name="Petzold A."/>
            <person name="Susuki M."/>
            <person name="Suzuki K.-i.T."/>
            <person name="Hayashi T."/>
            <person name="Toyoda A."/>
            <person name="Oliveira C."/>
            <person name="Osipova E."/>
            <person name="Leigh N.D."/>
            <person name="Simon A."/>
            <person name="Yun M.H."/>
        </authorList>
    </citation>
    <scope>NUCLEOTIDE SEQUENCE</scope>
    <source>
        <strain evidence="1">20211129_DDA</strain>
        <tissue evidence="1">Liver</tissue>
    </source>
</reference>
<comment type="caution">
    <text evidence="1">The sequence shown here is derived from an EMBL/GenBank/DDBJ whole genome shotgun (WGS) entry which is preliminary data.</text>
</comment>
<proteinExistence type="predicted"/>
<dbReference type="EMBL" id="JANPWB010000002">
    <property type="protein sequence ID" value="KAJ1205556.1"/>
    <property type="molecule type" value="Genomic_DNA"/>
</dbReference>
<gene>
    <name evidence="1" type="ORF">NDU88_000984</name>
</gene>
<dbReference type="AlphaFoldDB" id="A0AAV7VYT3"/>
<evidence type="ECO:0000313" key="2">
    <source>
        <dbReference type="Proteomes" id="UP001066276"/>
    </source>
</evidence>
<keyword evidence="2" id="KW-1185">Reference proteome</keyword>
<name>A0AAV7VYT3_PLEWA</name>
<evidence type="ECO:0000313" key="1">
    <source>
        <dbReference type="EMBL" id="KAJ1205556.1"/>
    </source>
</evidence>
<dbReference type="Proteomes" id="UP001066276">
    <property type="component" value="Chromosome 1_2"/>
</dbReference>
<protein>
    <submittedName>
        <fullName evidence="1">Uncharacterized protein</fullName>
    </submittedName>
</protein>
<sequence>MCWQSGARGGPVVVVDGTGAAACPPGRRQGLAGRSRCAPGSPVSAALVLDPFDWRLGLSTSKDPSLIQYSIRLSAAI</sequence>